<feature type="compositionally biased region" description="Basic and acidic residues" evidence="1">
    <location>
        <begin position="64"/>
        <end position="73"/>
    </location>
</feature>
<feature type="compositionally biased region" description="Basic residues" evidence="1">
    <location>
        <begin position="83"/>
        <end position="99"/>
    </location>
</feature>
<reference evidence="2 3" key="1">
    <citation type="journal article" date="2014" name="Am. J. Bot.">
        <title>Genome assembly and annotation for red clover (Trifolium pratense; Fabaceae).</title>
        <authorList>
            <person name="Istvanek J."/>
            <person name="Jaros M."/>
            <person name="Krenek A."/>
            <person name="Repkova J."/>
        </authorList>
    </citation>
    <scope>NUCLEOTIDE SEQUENCE [LARGE SCALE GENOMIC DNA]</scope>
    <source>
        <strain evidence="3">cv. Tatra</strain>
        <tissue evidence="2">Young leaves</tissue>
    </source>
</reference>
<accession>A0A2K3NN45</accession>
<comment type="caution">
    <text evidence="2">The sequence shown here is derived from an EMBL/GenBank/DDBJ whole genome shotgun (WGS) entry which is preliminary data.</text>
</comment>
<dbReference type="AlphaFoldDB" id="A0A2K3NN45"/>
<evidence type="ECO:0000313" key="3">
    <source>
        <dbReference type="Proteomes" id="UP000236291"/>
    </source>
</evidence>
<dbReference type="Proteomes" id="UP000236291">
    <property type="component" value="Unassembled WGS sequence"/>
</dbReference>
<organism evidence="2 3">
    <name type="scientific">Trifolium pratense</name>
    <name type="common">Red clover</name>
    <dbReference type="NCBI Taxonomy" id="57577"/>
    <lineage>
        <taxon>Eukaryota</taxon>
        <taxon>Viridiplantae</taxon>
        <taxon>Streptophyta</taxon>
        <taxon>Embryophyta</taxon>
        <taxon>Tracheophyta</taxon>
        <taxon>Spermatophyta</taxon>
        <taxon>Magnoliopsida</taxon>
        <taxon>eudicotyledons</taxon>
        <taxon>Gunneridae</taxon>
        <taxon>Pentapetalae</taxon>
        <taxon>rosids</taxon>
        <taxon>fabids</taxon>
        <taxon>Fabales</taxon>
        <taxon>Fabaceae</taxon>
        <taxon>Papilionoideae</taxon>
        <taxon>50 kb inversion clade</taxon>
        <taxon>NPAAA clade</taxon>
        <taxon>Hologalegina</taxon>
        <taxon>IRL clade</taxon>
        <taxon>Trifolieae</taxon>
        <taxon>Trifolium</taxon>
    </lineage>
</organism>
<evidence type="ECO:0000256" key="1">
    <source>
        <dbReference type="SAM" id="MobiDB-lite"/>
    </source>
</evidence>
<keyword evidence="2" id="KW-0808">Transferase</keyword>
<dbReference type="EMBL" id="ASHM01000331">
    <property type="protein sequence ID" value="PNY04458.1"/>
    <property type="molecule type" value="Genomic_DNA"/>
</dbReference>
<reference evidence="2 3" key="2">
    <citation type="journal article" date="2017" name="Front. Plant Sci.">
        <title>Gene Classification and Mining of Molecular Markers Useful in Red Clover (Trifolium pratense) Breeding.</title>
        <authorList>
            <person name="Istvanek J."/>
            <person name="Dluhosova J."/>
            <person name="Dluhos P."/>
            <person name="Patkova L."/>
            <person name="Nedelnik J."/>
            <person name="Repkova J."/>
        </authorList>
    </citation>
    <scope>NUCLEOTIDE SEQUENCE [LARGE SCALE GENOMIC DNA]</scope>
    <source>
        <strain evidence="3">cv. Tatra</strain>
        <tissue evidence="2">Young leaves</tissue>
    </source>
</reference>
<feature type="region of interest" description="Disordered" evidence="1">
    <location>
        <begin position="62"/>
        <end position="118"/>
    </location>
</feature>
<name>A0A2K3NN45_TRIPR</name>
<sequence length="156" mass="17181">MTLRKHVGNASPLCFMATNIHDRFPNTDAYAGFVTYIQQHDPIPTFVVARPCLELEESTMLQRAARESEERNKGGRNGGNIGKKPRRGGRNSGGRRGRHGGSYFSGEGGRHDGSNFFGGSGHESWQQCNNHLVLGKIGLLELTPLPLPNFQLEHAK</sequence>
<protein>
    <submittedName>
        <fullName evidence="2">Polynucleotidyl transferase</fullName>
    </submittedName>
</protein>
<proteinExistence type="predicted"/>
<gene>
    <name evidence="2" type="ORF">L195_g000882</name>
</gene>
<evidence type="ECO:0000313" key="2">
    <source>
        <dbReference type="EMBL" id="PNY04458.1"/>
    </source>
</evidence>
<dbReference type="GO" id="GO:0016740">
    <property type="term" value="F:transferase activity"/>
    <property type="evidence" value="ECO:0007669"/>
    <property type="project" value="UniProtKB-KW"/>
</dbReference>